<organism evidence="1 2">
    <name type="scientific">Myroides odoratus</name>
    <name type="common">Flavobacterium odoratum</name>
    <dbReference type="NCBI Taxonomy" id="256"/>
    <lineage>
        <taxon>Bacteria</taxon>
        <taxon>Pseudomonadati</taxon>
        <taxon>Bacteroidota</taxon>
        <taxon>Flavobacteriia</taxon>
        <taxon>Flavobacteriales</taxon>
        <taxon>Flavobacteriaceae</taxon>
        <taxon>Myroides</taxon>
    </lineage>
</organism>
<protein>
    <submittedName>
        <fullName evidence="1">Uncharacterized protein</fullName>
    </submittedName>
</protein>
<keyword evidence="2" id="KW-1185">Reference proteome</keyword>
<proteinExistence type="predicted"/>
<sequence length="211" mass="25095">MVHFDNLKTHATDFPETWTFLWSPEEAADIPQTHKDQIFFLDAAATTFVQQYIASAKMVTGPLWNPFNERYFKTVETFEITTDTQEHVKKWLYEKPIPFDHFVLVDADRSGQAVLLTWKMVLHYWEGLFFADDLLIFDASLTWGLFYFHEDQLYFGSDKIYDKEFEYEKTKALQKLKKQFFTPSNLNFTQEEKRKAIQAFKTKYDTDSLND</sequence>
<dbReference type="RefSeq" id="WP_115092276.1">
    <property type="nucleotide sequence ID" value="NZ_CP068107.1"/>
</dbReference>
<name>A0A378U3L5_MYROD</name>
<dbReference type="Proteomes" id="UP000255024">
    <property type="component" value="Unassembled WGS sequence"/>
</dbReference>
<evidence type="ECO:0000313" key="1">
    <source>
        <dbReference type="EMBL" id="STZ69581.1"/>
    </source>
</evidence>
<dbReference type="AlphaFoldDB" id="A0A378U3L5"/>
<evidence type="ECO:0000313" key="2">
    <source>
        <dbReference type="Proteomes" id="UP000255024"/>
    </source>
</evidence>
<accession>A0A378U3L5</accession>
<dbReference type="EMBL" id="UGQL01000002">
    <property type="protein sequence ID" value="STZ69581.1"/>
    <property type="molecule type" value="Genomic_DNA"/>
</dbReference>
<reference evidence="1 2" key="1">
    <citation type="submission" date="2018-06" db="EMBL/GenBank/DDBJ databases">
        <authorList>
            <consortium name="Pathogen Informatics"/>
            <person name="Doyle S."/>
        </authorList>
    </citation>
    <scope>NUCLEOTIDE SEQUENCE [LARGE SCALE GENOMIC DNA]</scope>
    <source>
        <strain evidence="1 2">NCTC11179</strain>
    </source>
</reference>
<gene>
    <name evidence="1" type="ORF">NCTC11179_03090</name>
</gene>